<reference evidence="2 3" key="1">
    <citation type="submission" date="2018-10" db="EMBL/GenBank/DDBJ databases">
        <title>Butyricimonas faecalis sp. nov., isolated from human faeces and emended description of the genus Butyricimonas.</title>
        <authorList>
            <person name="Le Roy T."/>
            <person name="Van der Smissen P."/>
            <person name="Paquot A."/>
            <person name="Delzenne N."/>
            <person name="Muccioli G."/>
            <person name="Collet J.-F."/>
            <person name="Cani P.D."/>
        </authorList>
    </citation>
    <scope>NUCLEOTIDE SEQUENCE [LARGE SCALE GENOMIC DNA]</scope>
    <source>
        <strain evidence="2 3">H184</strain>
    </source>
</reference>
<dbReference type="KEGG" id="buy:D8S85_01315"/>
<dbReference type="OrthoDB" id="189831at2"/>
<sequence length="191" mass="20938">MEEWWSSLGLFMQSVWCITLFASLVFVIQTIMTFIGMDTDGGMDVDVSADTTADGDSGPFQLFTFRNFINFLLGFGWSIISFEKAIANQFVLILVSAVVGVLLVMAVMAIFRFMSRMEQSGTIHVANAVGCKGNVYLKIPGEKRGEGKVQISIQGAIREFDALTAGEELETGAPIKVVEVVNDSTLLVERF</sequence>
<dbReference type="AlphaFoldDB" id="A0A3Q9ILH5"/>
<evidence type="ECO:0000313" key="3">
    <source>
        <dbReference type="Proteomes" id="UP000270673"/>
    </source>
</evidence>
<feature type="transmembrane region" description="Helical" evidence="1">
    <location>
        <begin position="6"/>
        <end position="28"/>
    </location>
</feature>
<organism evidence="2 3">
    <name type="scientific">Butyricimonas faecalis</name>
    <dbReference type="NCBI Taxonomy" id="2093856"/>
    <lineage>
        <taxon>Bacteria</taxon>
        <taxon>Pseudomonadati</taxon>
        <taxon>Bacteroidota</taxon>
        <taxon>Bacteroidia</taxon>
        <taxon>Bacteroidales</taxon>
        <taxon>Odoribacteraceae</taxon>
        <taxon>Butyricimonas</taxon>
    </lineage>
</organism>
<dbReference type="InterPro" id="IPR012340">
    <property type="entry name" value="NA-bd_OB-fold"/>
</dbReference>
<dbReference type="Gene3D" id="2.40.50.140">
    <property type="entry name" value="Nucleic acid-binding proteins"/>
    <property type="match status" value="1"/>
</dbReference>
<dbReference type="RefSeq" id="WP_106624464.1">
    <property type="nucleotide sequence ID" value="NZ_CP032819.1"/>
</dbReference>
<keyword evidence="1" id="KW-0472">Membrane</keyword>
<accession>A0A3Q9ILH5</accession>
<gene>
    <name evidence="2" type="ORF">D8S85_01315</name>
</gene>
<protein>
    <recommendedName>
        <fullName evidence="4">Serine protease</fullName>
    </recommendedName>
</protein>
<feature type="transmembrane region" description="Helical" evidence="1">
    <location>
        <begin position="63"/>
        <end position="80"/>
    </location>
</feature>
<name>A0A3Q9ILH5_9BACT</name>
<feature type="transmembrane region" description="Helical" evidence="1">
    <location>
        <begin position="86"/>
        <end position="111"/>
    </location>
</feature>
<evidence type="ECO:0000256" key="1">
    <source>
        <dbReference type="SAM" id="Phobius"/>
    </source>
</evidence>
<evidence type="ECO:0008006" key="4">
    <source>
        <dbReference type="Google" id="ProtNLM"/>
    </source>
</evidence>
<proteinExistence type="predicted"/>
<keyword evidence="1" id="KW-0812">Transmembrane</keyword>
<evidence type="ECO:0000313" key="2">
    <source>
        <dbReference type="EMBL" id="AZS28324.1"/>
    </source>
</evidence>
<keyword evidence="1" id="KW-1133">Transmembrane helix</keyword>
<dbReference type="Proteomes" id="UP000270673">
    <property type="component" value="Chromosome"/>
</dbReference>
<keyword evidence="3" id="KW-1185">Reference proteome</keyword>
<dbReference type="EMBL" id="CP032819">
    <property type="protein sequence ID" value="AZS28324.1"/>
    <property type="molecule type" value="Genomic_DNA"/>
</dbReference>